<accession>A0A8J6B049</accession>
<dbReference type="SUPFAM" id="SSF56317">
    <property type="entry name" value="Carbon-nitrogen hydrolase"/>
    <property type="match status" value="1"/>
</dbReference>
<dbReference type="Proteomes" id="UP000770717">
    <property type="component" value="Unassembled WGS sequence"/>
</dbReference>
<feature type="domain" description="CN hydrolase" evidence="1">
    <location>
        <begin position="10"/>
        <end position="145"/>
    </location>
</feature>
<evidence type="ECO:0000259" key="1">
    <source>
        <dbReference type="PROSITE" id="PS50263"/>
    </source>
</evidence>
<dbReference type="AlphaFoldDB" id="A0A8J6B049"/>
<dbReference type="EMBL" id="WNTK01052465">
    <property type="protein sequence ID" value="KAG9460619.1"/>
    <property type="molecule type" value="Genomic_DNA"/>
</dbReference>
<proteinExistence type="predicted"/>
<dbReference type="PANTHER" id="PTHR23088">
    <property type="entry name" value="NITRILASE-RELATED"/>
    <property type="match status" value="1"/>
</dbReference>
<comment type="caution">
    <text evidence="2">The sequence shown here is derived from an EMBL/GenBank/DDBJ whole genome shotgun (WGS) entry which is preliminary data.</text>
</comment>
<evidence type="ECO:0000313" key="3">
    <source>
        <dbReference type="Proteomes" id="UP000770717"/>
    </source>
</evidence>
<dbReference type="PANTHER" id="PTHR23088:SF27">
    <property type="entry name" value="DEAMINATED GLUTATHIONE AMIDASE"/>
    <property type="match status" value="1"/>
</dbReference>
<keyword evidence="3" id="KW-1185">Reference proteome</keyword>
<gene>
    <name evidence="2" type="ORF">GDO78_020633</name>
</gene>
<organism evidence="2 3">
    <name type="scientific">Eleutherodactylus coqui</name>
    <name type="common">Puerto Rican coqui</name>
    <dbReference type="NCBI Taxonomy" id="57060"/>
    <lineage>
        <taxon>Eukaryota</taxon>
        <taxon>Metazoa</taxon>
        <taxon>Chordata</taxon>
        <taxon>Craniata</taxon>
        <taxon>Vertebrata</taxon>
        <taxon>Euteleostomi</taxon>
        <taxon>Amphibia</taxon>
        <taxon>Batrachia</taxon>
        <taxon>Anura</taxon>
        <taxon>Neobatrachia</taxon>
        <taxon>Hyloidea</taxon>
        <taxon>Eleutherodactylidae</taxon>
        <taxon>Eleutherodactylinae</taxon>
        <taxon>Eleutherodactylus</taxon>
        <taxon>Eleutherodactylus</taxon>
    </lineage>
</organism>
<reference evidence="2" key="1">
    <citation type="thesis" date="2020" institute="ProQuest LLC" country="789 East Eisenhower Parkway, Ann Arbor, MI, USA">
        <title>Comparative Genomics and Chromosome Evolution.</title>
        <authorList>
            <person name="Mudd A.B."/>
        </authorList>
    </citation>
    <scope>NUCLEOTIDE SEQUENCE</scope>
    <source>
        <strain evidence="2">HN-11 Male</strain>
        <tissue evidence="2">Kidney and liver</tissue>
    </source>
</reference>
<dbReference type="Gene3D" id="3.60.110.10">
    <property type="entry name" value="Carbon-nitrogen hydrolase"/>
    <property type="match status" value="1"/>
</dbReference>
<sequence length="145" mass="15630">MASAVEALKPLIAVCQMTSTSDKEENFSTCSRLVREAAARRAAVVFLPEAFDYIGGSTEETLSLAETLEGDLMQRYRGLTRACGVWLSLGGFHEKGSDEDPRISNSHVIVDAAGGILNSCTPVTDRAAYTVLEGRRCREPSGVIM</sequence>
<dbReference type="PROSITE" id="PS50263">
    <property type="entry name" value="CN_HYDROLASE"/>
    <property type="match status" value="1"/>
</dbReference>
<dbReference type="OrthoDB" id="680339at2759"/>
<dbReference type="Pfam" id="PF00795">
    <property type="entry name" value="CN_hydrolase"/>
    <property type="match status" value="1"/>
</dbReference>
<dbReference type="InterPro" id="IPR036526">
    <property type="entry name" value="C-N_Hydrolase_sf"/>
</dbReference>
<name>A0A8J6B049_ELECQ</name>
<dbReference type="InterPro" id="IPR003010">
    <property type="entry name" value="C-N_Hydrolase"/>
</dbReference>
<protein>
    <recommendedName>
        <fullName evidence="1">CN hydrolase domain-containing protein</fullName>
    </recommendedName>
</protein>
<evidence type="ECO:0000313" key="2">
    <source>
        <dbReference type="EMBL" id="KAG9460619.1"/>
    </source>
</evidence>